<dbReference type="Proteomes" id="UP000816034">
    <property type="component" value="Unassembled WGS sequence"/>
</dbReference>
<feature type="compositionally biased region" description="Polar residues" evidence="1">
    <location>
        <begin position="22"/>
        <end position="36"/>
    </location>
</feature>
<proteinExistence type="predicted"/>
<accession>A0AA88GLM8</accession>
<comment type="caution">
    <text evidence="2">The sequence shown here is derived from an EMBL/GenBank/DDBJ whole genome shotgun (WGS) entry which is preliminary data.</text>
</comment>
<dbReference type="EMBL" id="PYSW02000027">
    <property type="protein sequence ID" value="KAG2381401.1"/>
    <property type="molecule type" value="Genomic_DNA"/>
</dbReference>
<keyword evidence="3" id="KW-1185">Reference proteome</keyword>
<reference evidence="2 3" key="1">
    <citation type="journal article" date="2018" name="BMC Genomics">
        <title>The genome of Naegleria lovaniensis, the basis for a comparative approach to unravel pathogenicity factors of the human pathogenic amoeba N. fowleri.</title>
        <authorList>
            <person name="Liechti N."/>
            <person name="Schurch N."/>
            <person name="Bruggmann R."/>
            <person name="Wittwer M."/>
        </authorList>
    </citation>
    <scope>NUCLEOTIDE SEQUENCE [LARGE SCALE GENOMIC DNA]</scope>
    <source>
        <strain evidence="2 3">ATCC 30569</strain>
    </source>
</reference>
<evidence type="ECO:0000313" key="3">
    <source>
        <dbReference type="Proteomes" id="UP000816034"/>
    </source>
</evidence>
<protein>
    <submittedName>
        <fullName evidence="2">Uncharacterized protein</fullName>
    </submittedName>
</protein>
<organism evidence="2 3">
    <name type="scientific">Naegleria lovaniensis</name>
    <name type="common">Amoeba</name>
    <dbReference type="NCBI Taxonomy" id="51637"/>
    <lineage>
        <taxon>Eukaryota</taxon>
        <taxon>Discoba</taxon>
        <taxon>Heterolobosea</taxon>
        <taxon>Tetramitia</taxon>
        <taxon>Eutetramitia</taxon>
        <taxon>Vahlkampfiidae</taxon>
        <taxon>Naegleria</taxon>
    </lineage>
</organism>
<gene>
    <name evidence="2" type="ORF">C9374_006390</name>
</gene>
<feature type="region of interest" description="Disordered" evidence="1">
    <location>
        <begin position="22"/>
        <end position="44"/>
    </location>
</feature>
<dbReference type="GeneID" id="68098844"/>
<name>A0AA88GLM8_NAELO</name>
<evidence type="ECO:0000313" key="2">
    <source>
        <dbReference type="EMBL" id="KAG2381401.1"/>
    </source>
</evidence>
<evidence type="ECO:0000256" key="1">
    <source>
        <dbReference type="SAM" id="MobiDB-lite"/>
    </source>
</evidence>
<dbReference type="RefSeq" id="XP_044547081.1">
    <property type="nucleotide sequence ID" value="XM_044696245.1"/>
</dbReference>
<dbReference type="AlphaFoldDB" id="A0AA88GLM8"/>
<sequence>MVCWTQDQTPFLKELFQKHTNATSTAMTHSKSPAKSSNHRHHRNQNQSLSVFMQSAMGIRNELFNTECKLQAYMIYLLRKQESSKTQFSSKLGSNQSSSMEEDMNEMYCDEIDKQLRQAMSHLQVLKSLIDQVKYNPKEELHQIQHYKSIIGILNQWSEQLKNKIEFTQNNLTMLIAKNQKQQLLNTANSTTVYNEGSESAEDQILVQNEGNLDSNVMMMKVSLQQIVSTDLQDAHDTEIAAIRISEMLTVFESKVHEQNQMIELFHTIQSKPSNSWKMPPLN</sequence>